<dbReference type="Proteomes" id="UP000645517">
    <property type="component" value="Unassembled WGS sequence"/>
</dbReference>
<sequence>MAHQMTGRYASACEATPTHKVCYSFNMKRKVLILSAVAIGISACAPAATIKTYVDPDLNRGVIAQGGVTVLPVLLGSAVKDANIPELRRELANRTGISVQTFFPTAKIVKFEQTVSTLESEGLMDGFTSTANTFDTTGILKSDTLSKLLAKTETRFAILPYLQSTSATRTGGGIYTTITYDAAFSMVIWDKDRNKVVYEGSGIASRVAGLFSGANILDATYAAFDNAGKKLISDLK</sequence>
<comment type="caution">
    <text evidence="2">The sequence shown here is derived from an EMBL/GenBank/DDBJ whole genome shotgun (WGS) entry which is preliminary data.</text>
</comment>
<evidence type="ECO:0008006" key="4">
    <source>
        <dbReference type="Google" id="ProtNLM"/>
    </source>
</evidence>
<evidence type="ECO:0000256" key="1">
    <source>
        <dbReference type="SAM" id="Phobius"/>
    </source>
</evidence>
<accession>A0ABQ2JAX1</accession>
<feature type="transmembrane region" description="Helical" evidence="1">
    <location>
        <begin position="62"/>
        <end position="79"/>
    </location>
</feature>
<organism evidence="2 3">
    <name type="scientific">Deinococcus daejeonensis</name>
    <dbReference type="NCBI Taxonomy" id="1007098"/>
    <lineage>
        <taxon>Bacteria</taxon>
        <taxon>Thermotogati</taxon>
        <taxon>Deinococcota</taxon>
        <taxon>Deinococci</taxon>
        <taxon>Deinococcales</taxon>
        <taxon>Deinococcaceae</taxon>
        <taxon>Deinococcus</taxon>
    </lineage>
</organism>
<dbReference type="EMBL" id="BMOR01000017">
    <property type="protein sequence ID" value="GGN43190.1"/>
    <property type="molecule type" value="Genomic_DNA"/>
</dbReference>
<keyword evidence="1" id="KW-0812">Transmembrane</keyword>
<reference evidence="3" key="1">
    <citation type="journal article" date="2019" name="Int. J. Syst. Evol. Microbiol.">
        <title>The Global Catalogue of Microorganisms (GCM) 10K type strain sequencing project: providing services to taxonomists for standard genome sequencing and annotation.</title>
        <authorList>
            <consortium name="The Broad Institute Genomics Platform"/>
            <consortium name="The Broad Institute Genome Sequencing Center for Infectious Disease"/>
            <person name="Wu L."/>
            <person name="Ma J."/>
        </authorList>
    </citation>
    <scope>NUCLEOTIDE SEQUENCE [LARGE SCALE GENOMIC DNA]</scope>
    <source>
        <strain evidence="3">JCM 16918</strain>
    </source>
</reference>
<evidence type="ECO:0000313" key="2">
    <source>
        <dbReference type="EMBL" id="GGN43190.1"/>
    </source>
</evidence>
<feature type="transmembrane region" description="Helical" evidence="1">
    <location>
        <begin position="31"/>
        <end position="50"/>
    </location>
</feature>
<keyword evidence="3" id="KW-1185">Reference proteome</keyword>
<gene>
    <name evidence="2" type="ORF">GCM10010842_30440</name>
</gene>
<protein>
    <recommendedName>
        <fullName evidence="4">Lipoprotein</fullName>
    </recommendedName>
</protein>
<name>A0ABQ2JAX1_9DEIO</name>
<evidence type="ECO:0000313" key="3">
    <source>
        <dbReference type="Proteomes" id="UP000645517"/>
    </source>
</evidence>
<keyword evidence="1" id="KW-0472">Membrane</keyword>
<keyword evidence="1" id="KW-1133">Transmembrane helix</keyword>
<proteinExistence type="predicted"/>